<accession>A0A420BFK4</accession>
<keyword evidence="3" id="KW-1185">Reference proteome</keyword>
<dbReference type="AlphaFoldDB" id="A0A420BFK4"/>
<dbReference type="SUPFAM" id="SSF160719">
    <property type="entry name" value="gpW/gp25-like"/>
    <property type="match status" value="1"/>
</dbReference>
<evidence type="ECO:0000259" key="1">
    <source>
        <dbReference type="Pfam" id="PF04965"/>
    </source>
</evidence>
<feature type="domain" description="IraD/Gp25-like" evidence="1">
    <location>
        <begin position="24"/>
        <end position="100"/>
    </location>
</feature>
<evidence type="ECO:0000313" key="3">
    <source>
        <dbReference type="Proteomes" id="UP000286246"/>
    </source>
</evidence>
<dbReference type="Pfam" id="PF04965">
    <property type="entry name" value="GPW_gp25"/>
    <property type="match status" value="1"/>
</dbReference>
<dbReference type="InterPro" id="IPR007048">
    <property type="entry name" value="IraD/Gp25-like"/>
</dbReference>
<comment type="caution">
    <text evidence="2">The sequence shown here is derived from an EMBL/GenBank/DDBJ whole genome shotgun (WGS) entry which is preliminary data.</text>
</comment>
<proteinExistence type="predicted"/>
<name>A0A420BFK4_SPHD1</name>
<dbReference type="RefSeq" id="WP_120257255.1">
    <property type="nucleotide sequence ID" value="NZ_RAPY01000001.1"/>
</dbReference>
<reference evidence="2 3" key="1">
    <citation type="submission" date="2018-09" db="EMBL/GenBank/DDBJ databases">
        <title>Genomic Encyclopedia of Type Strains, Phase III (KMG-III): the genomes of soil and plant-associated and newly described type strains.</title>
        <authorList>
            <person name="Whitman W."/>
        </authorList>
    </citation>
    <scope>NUCLEOTIDE SEQUENCE [LARGE SCALE GENOMIC DNA]</scope>
    <source>
        <strain evidence="2 3">CECT 7938</strain>
    </source>
</reference>
<sequence>MDFYLDKPLQLDLPVQSQRLKEADLGRSISNYLELIIFTRKGEHRFNADFGCAIWDLDFELIVSESLWEEKFRKSLLDSITRYEWRIQQVTVQVNISEVETFFPKRNVAEIKKKVMIYVEGKMVETGERYAFSTSLFLSPLSK</sequence>
<dbReference type="Proteomes" id="UP000286246">
    <property type="component" value="Unassembled WGS sequence"/>
</dbReference>
<gene>
    <name evidence="2" type="ORF">DFQ12_0307</name>
</gene>
<dbReference type="Gene3D" id="3.10.450.40">
    <property type="match status" value="1"/>
</dbReference>
<evidence type="ECO:0000313" key="2">
    <source>
        <dbReference type="EMBL" id="RKE55475.1"/>
    </source>
</evidence>
<protein>
    <submittedName>
        <fullName evidence="2">Gene 25-like lysozyme</fullName>
    </submittedName>
</protein>
<dbReference type="OrthoDB" id="1161413at2"/>
<dbReference type="EMBL" id="RAPY01000001">
    <property type="protein sequence ID" value="RKE55475.1"/>
    <property type="molecule type" value="Genomic_DNA"/>
</dbReference>
<organism evidence="2 3">
    <name type="scientific">Sphingobacterium detergens</name>
    <dbReference type="NCBI Taxonomy" id="1145106"/>
    <lineage>
        <taxon>Bacteria</taxon>
        <taxon>Pseudomonadati</taxon>
        <taxon>Bacteroidota</taxon>
        <taxon>Sphingobacteriia</taxon>
        <taxon>Sphingobacteriales</taxon>
        <taxon>Sphingobacteriaceae</taxon>
        <taxon>Sphingobacterium</taxon>
    </lineage>
</organism>